<evidence type="ECO:0000313" key="2">
    <source>
        <dbReference type="Proteomes" id="UP001431209"/>
    </source>
</evidence>
<proteinExistence type="predicted"/>
<reference evidence="1 2" key="1">
    <citation type="submission" date="2024-03" db="EMBL/GenBank/DDBJ databases">
        <title>The Acrasis kona genome and developmental transcriptomes reveal deep origins of eukaryotic multicellular pathways.</title>
        <authorList>
            <person name="Sheikh S."/>
            <person name="Fu C.-J."/>
            <person name="Brown M.W."/>
            <person name="Baldauf S.L."/>
        </authorList>
    </citation>
    <scope>NUCLEOTIDE SEQUENCE [LARGE SCALE GENOMIC DNA]</scope>
    <source>
        <strain evidence="1 2">ATCC MYA-3509</strain>
    </source>
</reference>
<comment type="caution">
    <text evidence="1">The sequence shown here is derived from an EMBL/GenBank/DDBJ whole genome shotgun (WGS) entry which is preliminary data.</text>
</comment>
<dbReference type="Proteomes" id="UP001431209">
    <property type="component" value="Unassembled WGS sequence"/>
</dbReference>
<protein>
    <submittedName>
        <fullName evidence="1">Uncharacterized protein</fullName>
    </submittedName>
</protein>
<dbReference type="Gene3D" id="2.40.50.140">
    <property type="entry name" value="Nucleic acid-binding proteins"/>
    <property type="match status" value="1"/>
</dbReference>
<sequence length="405" mass="46289">MISTVEEQLLHDIINMDTVHYSDFGHEHELIISSIKAFKQVHISELIPLFNDDSNAPNPLVKELSNLDWTTTVILLDKLTFKTKTQKNTNTSEFNFEVWRFTESLLKGVQGLLFIDPSQELKAKIKPGVILTILNPTIMKRKNHNFEFASTQSEHAEKPVDPLQDDCNCYPVGLFVHKDRETSVRVVGVCNDFSTCKHINPKDPDEEILAKLGKKIKNQKNVNCNEPLSAKTGDLCEYHKRKKIDAFRSARMELNSTNLFKNEEKAERYTRPVVYFVPGCAVPTTVFVDPDQHLRQLLKPQVHKRHKKVNKQIKESAVNFVLSTNPRSVNNILEQNRINNQKSLASIIAKQNKNMLPESVQRKASEAASKMKSLPKFDIGADNKIDIEFSDSESEEEKPSKKRKL</sequence>
<dbReference type="EMBL" id="JAOPGA020000734">
    <property type="protein sequence ID" value="KAL0481170.1"/>
    <property type="molecule type" value="Genomic_DNA"/>
</dbReference>
<keyword evidence="2" id="KW-1185">Reference proteome</keyword>
<dbReference type="InterPro" id="IPR012340">
    <property type="entry name" value="NA-bd_OB-fold"/>
</dbReference>
<evidence type="ECO:0000313" key="1">
    <source>
        <dbReference type="EMBL" id="KAL0481170.1"/>
    </source>
</evidence>
<name>A0AAW2YWP1_9EUKA</name>
<gene>
    <name evidence="1" type="ORF">AKO1_012621</name>
</gene>
<organism evidence="1 2">
    <name type="scientific">Acrasis kona</name>
    <dbReference type="NCBI Taxonomy" id="1008807"/>
    <lineage>
        <taxon>Eukaryota</taxon>
        <taxon>Discoba</taxon>
        <taxon>Heterolobosea</taxon>
        <taxon>Tetramitia</taxon>
        <taxon>Eutetramitia</taxon>
        <taxon>Acrasidae</taxon>
        <taxon>Acrasis</taxon>
    </lineage>
</organism>
<accession>A0AAW2YWP1</accession>
<dbReference type="AlphaFoldDB" id="A0AAW2YWP1"/>